<comment type="caution">
    <text evidence="2">The sequence shown here is derived from an EMBL/GenBank/DDBJ whole genome shotgun (WGS) entry which is preliminary data.</text>
</comment>
<reference evidence="2 3" key="1">
    <citation type="journal article" date="2021" name="Commun. Biol.">
        <title>The genome of Shorea leprosula (Dipterocarpaceae) highlights the ecological relevance of drought in aseasonal tropical rainforests.</title>
        <authorList>
            <person name="Ng K.K.S."/>
            <person name="Kobayashi M.J."/>
            <person name="Fawcett J.A."/>
            <person name="Hatakeyama M."/>
            <person name="Paape T."/>
            <person name="Ng C.H."/>
            <person name="Ang C.C."/>
            <person name="Tnah L.H."/>
            <person name="Lee C.T."/>
            <person name="Nishiyama T."/>
            <person name="Sese J."/>
            <person name="O'Brien M.J."/>
            <person name="Copetti D."/>
            <person name="Mohd Noor M.I."/>
            <person name="Ong R.C."/>
            <person name="Putra M."/>
            <person name="Sireger I.Z."/>
            <person name="Indrioko S."/>
            <person name="Kosugi Y."/>
            <person name="Izuno A."/>
            <person name="Isagi Y."/>
            <person name="Lee S.L."/>
            <person name="Shimizu K.K."/>
        </authorList>
    </citation>
    <scope>NUCLEOTIDE SEQUENCE [LARGE SCALE GENOMIC DNA]</scope>
    <source>
        <strain evidence="2">214</strain>
    </source>
</reference>
<name>A0AAV5MM24_9ROSI</name>
<feature type="region of interest" description="Disordered" evidence="1">
    <location>
        <begin position="1"/>
        <end position="42"/>
    </location>
</feature>
<organism evidence="2 3">
    <name type="scientific">Rubroshorea leprosula</name>
    <dbReference type="NCBI Taxonomy" id="152421"/>
    <lineage>
        <taxon>Eukaryota</taxon>
        <taxon>Viridiplantae</taxon>
        <taxon>Streptophyta</taxon>
        <taxon>Embryophyta</taxon>
        <taxon>Tracheophyta</taxon>
        <taxon>Spermatophyta</taxon>
        <taxon>Magnoliopsida</taxon>
        <taxon>eudicotyledons</taxon>
        <taxon>Gunneridae</taxon>
        <taxon>Pentapetalae</taxon>
        <taxon>rosids</taxon>
        <taxon>malvids</taxon>
        <taxon>Malvales</taxon>
        <taxon>Dipterocarpaceae</taxon>
        <taxon>Rubroshorea</taxon>
    </lineage>
</organism>
<evidence type="ECO:0000313" key="3">
    <source>
        <dbReference type="Proteomes" id="UP001054252"/>
    </source>
</evidence>
<dbReference type="Proteomes" id="UP001054252">
    <property type="component" value="Unassembled WGS sequence"/>
</dbReference>
<evidence type="ECO:0000256" key="1">
    <source>
        <dbReference type="SAM" id="MobiDB-lite"/>
    </source>
</evidence>
<protein>
    <submittedName>
        <fullName evidence="2">Uncharacterized protein</fullName>
    </submittedName>
</protein>
<proteinExistence type="predicted"/>
<dbReference type="EMBL" id="BPVZ01000405">
    <property type="protein sequence ID" value="GKV50885.1"/>
    <property type="molecule type" value="Genomic_DNA"/>
</dbReference>
<dbReference type="AlphaFoldDB" id="A0AAV5MM24"/>
<sequence length="42" mass="4785">MMSMSQIRLDPSEKWENRKHGEENVVVKNRGGCPLGVREGDD</sequence>
<evidence type="ECO:0000313" key="2">
    <source>
        <dbReference type="EMBL" id="GKV50885.1"/>
    </source>
</evidence>
<feature type="compositionally biased region" description="Basic and acidic residues" evidence="1">
    <location>
        <begin position="10"/>
        <end position="25"/>
    </location>
</feature>
<gene>
    <name evidence="2" type="ORF">SLEP1_g57565</name>
</gene>
<accession>A0AAV5MM24</accession>
<keyword evidence="3" id="KW-1185">Reference proteome</keyword>